<reference evidence="1" key="1">
    <citation type="submission" date="2013-08" db="EMBL/GenBank/DDBJ databases">
        <authorList>
            <person name="Mendez C."/>
            <person name="Richter M."/>
            <person name="Ferrer M."/>
            <person name="Sanchez J."/>
        </authorList>
    </citation>
    <scope>NUCLEOTIDE SEQUENCE</scope>
</reference>
<accession>T1AA90</accession>
<feature type="non-terminal residue" evidence="1">
    <location>
        <position position="1"/>
    </location>
</feature>
<protein>
    <submittedName>
        <fullName evidence="1">4Fe-4S ferredoxin iron-sulfur binding domain protein</fullName>
    </submittedName>
</protein>
<reference evidence="1" key="2">
    <citation type="journal article" date="2014" name="ISME J.">
        <title>Microbial stratification in low pH oxic and suboxic macroscopic growths along an acid mine drainage.</title>
        <authorList>
            <person name="Mendez-Garcia C."/>
            <person name="Mesa V."/>
            <person name="Sprenger R.R."/>
            <person name="Richter M."/>
            <person name="Diez M.S."/>
            <person name="Solano J."/>
            <person name="Bargiela R."/>
            <person name="Golyshina O.V."/>
            <person name="Manteca A."/>
            <person name="Ramos J.L."/>
            <person name="Gallego J.R."/>
            <person name="Llorente I."/>
            <person name="Martins Dos Santos V.A."/>
            <person name="Jensen O.N."/>
            <person name="Pelaez A.I."/>
            <person name="Sanchez J."/>
            <person name="Ferrer M."/>
        </authorList>
    </citation>
    <scope>NUCLEOTIDE SEQUENCE</scope>
</reference>
<gene>
    <name evidence="1" type="ORF">B1B_15673</name>
</gene>
<organism evidence="1">
    <name type="scientific">mine drainage metagenome</name>
    <dbReference type="NCBI Taxonomy" id="410659"/>
    <lineage>
        <taxon>unclassified sequences</taxon>
        <taxon>metagenomes</taxon>
        <taxon>ecological metagenomes</taxon>
    </lineage>
</organism>
<name>T1AA90_9ZZZZ</name>
<comment type="caution">
    <text evidence="1">The sequence shown here is derived from an EMBL/GenBank/DDBJ whole genome shotgun (WGS) entry which is preliminary data.</text>
</comment>
<sequence length="52" mass="5623">RVEACSREGSGAMTFGNLKDPASAIRRALAEYPSVQLRADLMLDTGVHYQGL</sequence>
<proteinExistence type="predicted"/>
<evidence type="ECO:0000313" key="1">
    <source>
        <dbReference type="EMBL" id="EQD38750.1"/>
    </source>
</evidence>
<dbReference type="AlphaFoldDB" id="T1AA90"/>
<dbReference type="EMBL" id="AUZY01010425">
    <property type="protein sequence ID" value="EQD38750.1"/>
    <property type="molecule type" value="Genomic_DNA"/>
</dbReference>